<accession>A0A914QAU6</accession>
<evidence type="ECO:0000256" key="1">
    <source>
        <dbReference type="SAM" id="MobiDB-lite"/>
    </source>
</evidence>
<dbReference type="AlphaFoldDB" id="A0A914QAU6"/>
<feature type="region of interest" description="Disordered" evidence="1">
    <location>
        <begin position="1"/>
        <end position="40"/>
    </location>
</feature>
<organism evidence="2 4">
    <name type="scientific">Panagrolaimus davidi</name>
    <dbReference type="NCBI Taxonomy" id="227884"/>
    <lineage>
        <taxon>Eukaryota</taxon>
        <taxon>Metazoa</taxon>
        <taxon>Ecdysozoa</taxon>
        <taxon>Nematoda</taxon>
        <taxon>Chromadorea</taxon>
        <taxon>Rhabditida</taxon>
        <taxon>Tylenchina</taxon>
        <taxon>Panagrolaimomorpha</taxon>
        <taxon>Panagrolaimoidea</taxon>
        <taxon>Panagrolaimidae</taxon>
        <taxon>Panagrolaimus</taxon>
    </lineage>
</organism>
<reference evidence="3 4" key="1">
    <citation type="submission" date="2022-11" db="UniProtKB">
        <authorList>
            <consortium name="WormBaseParasite"/>
        </authorList>
    </citation>
    <scope>IDENTIFICATION</scope>
</reference>
<dbReference type="WBParaSite" id="PDA_v2.g22971.t1">
    <property type="protein sequence ID" value="PDA_v2.g22971.t1"/>
    <property type="gene ID" value="PDA_v2.g22971"/>
</dbReference>
<dbReference type="Proteomes" id="UP000887578">
    <property type="component" value="Unplaced"/>
</dbReference>
<name>A0A914QAU6_9BILA</name>
<proteinExistence type="predicted"/>
<evidence type="ECO:0000313" key="4">
    <source>
        <dbReference type="WBParaSite" id="PDA_v2.g24292.t1"/>
    </source>
</evidence>
<protein>
    <submittedName>
        <fullName evidence="3 4">Uncharacterized protein</fullName>
    </submittedName>
</protein>
<evidence type="ECO:0000313" key="3">
    <source>
        <dbReference type="WBParaSite" id="PDA_v2.g22971.t1"/>
    </source>
</evidence>
<keyword evidence="2" id="KW-1185">Reference proteome</keyword>
<feature type="compositionally biased region" description="Acidic residues" evidence="1">
    <location>
        <begin position="7"/>
        <end position="32"/>
    </location>
</feature>
<dbReference type="WBParaSite" id="PDA_v2.g24292.t1">
    <property type="protein sequence ID" value="PDA_v2.g24292.t1"/>
    <property type="gene ID" value="PDA_v2.g24292"/>
</dbReference>
<evidence type="ECO:0000313" key="2">
    <source>
        <dbReference type="Proteomes" id="UP000887578"/>
    </source>
</evidence>
<sequence>MEKENTLEEELEKEEEEKTIASFEDDEDETESEASSYSGRRSPIYKTPSFLAKLYNMNYLENLPSYENVEDDDLTDMFASLKSLNKDTTQEQCKKDAIVLSKNVCNQFKDPSIPLFGKDERLRVMEEEIRTNFIGFLELCIDQVSAPTDVFGYVVDDKNISTKYGQNLALNNRPVPKFWC</sequence>